<gene>
    <name evidence="2" type="ORF">HH800_11590</name>
</gene>
<evidence type="ECO:0000259" key="1">
    <source>
        <dbReference type="Pfam" id="PF23859"/>
    </source>
</evidence>
<reference evidence="2 3" key="1">
    <citation type="submission" date="2020-04" db="EMBL/GenBank/DDBJ databases">
        <title>The Whole Genome Analysis of High salt-tolerant Sphingobium yanoikuyae YC-XJ2 with Aryl organophosphorus flame retardants (aryl-OPFRs)-degrading capacity and characteristics of Related phosphotriesterase.</title>
        <authorList>
            <person name="Li X."/>
        </authorList>
    </citation>
    <scope>NUCLEOTIDE SEQUENCE [LARGE SCALE GENOMIC DNA]</scope>
    <source>
        <strain evidence="2 3">YC-XJ2</strain>
    </source>
</reference>
<protein>
    <recommendedName>
        <fullName evidence="1">DeoxyPurine in DNA protein A domain-containing protein</fullName>
    </recommendedName>
</protein>
<dbReference type="Pfam" id="PF23859">
    <property type="entry name" value="DpdA"/>
    <property type="match status" value="1"/>
</dbReference>
<feature type="domain" description="DeoxyPurine in DNA protein A" evidence="1">
    <location>
        <begin position="62"/>
        <end position="249"/>
    </location>
</feature>
<proteinExistence type="predicted"/>
<evidence type="ECO:0000313" key="2">
    <source>
        <dbReference type="EMBL" id="QJR02770.1"/>
    </source>
</evidence>
<sequence length="345" mass="38172">MAIDIMVGLPHLGDGIILNRAVDMRVPALVSANALSRWSRRKGWPEWQGWNLGQLANARRLASLSLDSAGFVAMARYGGFPWATTDYLALAASYPFRWFASMDYCVEPEIARDREEVLDRISRTIRANFDCRSGARDLGIEHRLMPVIQGRRPDDYERCLDGLALDYGRTPLIGVGSMCRREVSGPEGLIAVFDHLDRILPKGVMLHGFGVKGTALSHLKGIEHRIASIDSQAYGQAARHDALARGVAKTDTLVAQHMQAWTANQFARLRGDAVPRQSELFLPRTDPLPADPWEQAIAQARAEIRTLVEDGDIGHEDVTTLWVEQWAADIYRGGGGSVTESESTN</sequence>
<evidence type="ECO:0000313" key="3">
    <source>
        <dbReference type="Proteomes" id="UP000502611"/>
    </source>
</evidence>
<organism evidence="2 3">
    <name type="scientific">Sphingobium yanoikuyae</name>
    <name type="common">Sphingomonas yanoikuyae</name>
    <dbReference type="NCBI Taxonomy" id="13690"/>
    <lineage>
        <taxon>Bacteria</taxon>
        <taxon>Pseudomonadati</taxon>
        <taxon>Pseudomonadota</taxon>
        <taxon>Alphaproteobacteria</taxon>
        <taxon>Sphingomonadales</taxon>
        <taxon>Sphingomonadaceae</taxon>
        <taxon>Sphingobium</taxon>
    </lineage>
</organism>
<dbReference type="Proteomes" id="UP000502611">
    <property type="component" value="Chromosome"/>
</dbReference>
<dbReference type="EMBL" id="CP053021">
    <property type="protein sequence ID" value="QJR02770.1"/>
    <property type="molecule type" value="Genomic_DNA"/>
</dbReference>
<dbReference type="InterPro" id="IPR055645">
    <property type="entry name" value="DpdA"/>
</dbReference>
<dbReference type="Gene3D" id="3.20.20.105">
    <property type="entry name" value="Queuine tRNA-ribosyltransferase-like"/>
    <property type="match status" value="1"/>
</dbReference>
<dbReference type="AlphaFoldDB" id="A0A6M4G748"/>
<dbReference type="GO" id="GO:0006400">
    <property type="term" value="P:tRNA modification"/>
    <property type="evidence" value="ECO:0007669"/>
    <property type="project" value="InterPro"/>
</dbReference>
<name>A0A6M4G748_SPHYA</name>
<dbReference type="InterPro" id="IPR036511">
    <property type="entry name" value="TGT-like_sf"/>
</dbReference>
<accession>A0A6M4G748</accession>
<dbReference type="SUPFAM" id="SSF51713">
    <property type="entry name" value="tRNA-guanine transglycosylase"/>
    <property type="match status" value="1"/>
</dbReference>
<dbReference type="RefSeq" id="WP_169861169.1">
    <property type="nucleotide sequence ID" value="NZ_CP053021.1"/>
</dbReference>